<dbReference type="EMBL" id="BMWP01000016">
    <property type="protein sequence ID" value="GGW38397.1"/>
    <property type="molecule type" value="Genomic_DNA"/>
</dbReference>
<evidence type="ECO:0000256" key="1">
    <source>
        <dbReference type="SAM" id="Phobius"/>
    </source>
</evidence>
<feature type="transmembrane region" description="Helical" evidence="1">
    <location>
        <begin position="16"/>
        <end position="36"/>
    </location>
</feature>
<proteinExistence type="predicted"/>
<reference evidence="2" key="2">
    <citation type="submission" date="2020-09" db="EMBL/GenBank/DDBJ databases">
        <authorList>
            <person name="Sun Q."/>
            <person name="Kim S."/>
        </authorList>
    </citation>
    <scope>NUCLEOTIDE SEQUENCE</scope>
    <source>
        <strain evidence="2">KCTC 12113</strain>
    </source>
</reference>
<keyword evidence="3" id="KW-1185">Reference proteome</keyword>
<organism evidence="2 3">
    <name type="scientific">Arenibacter certesii</name>
    <dbReference type="NCBI Taxonomy" id="228955"/>
    <lineage>
        <taxon>Bacteria</taxon>
        <taxon>Pseudomonadati</taxon>
        <taxon>Bacteroidota</taxon>
        <taxon>Flavobacteriia</taxon>
        <taxon>Flavobacteriales</taxon>
        <taxon>Flavobacteriaceae</taxon>
        <taxon>Arenibacter</taxon>
    </lineage>
</organism>
<feature type="transmembrane region" description="Helical" evidence="1">
    <location>
        <begin position="42"/>
        <end position="61"/>
    </location>
</feature>
<reference evidence="2" key="1">
    <citation type="journal article" date="2014" name="Int. J. Syst. Evol. Microbiol.">
        <title>Complete genome sequence of Corynebacterium casei LMG S-19264T (=DSM 44701T), isolated from a smear-ripened cheese.</title>
        <authorList>
            <consortium name="US DOE Joint Genome Institute (JGI-PGF)"/>
            <person name="Walter F."/>
            <person name="Albersmeier A."/>
            <person name="Kalinowski J."/>
            <person name="Ruckert C."/>
        </authorList>
    </citation>
    <scope>NUCLEOTIDE SEQUENCE</scope>
    <source>
        <strain evidence="2">KCTC 12113</strain>
    </source>
</reference>
<accession>A0A918IYH2</accession>
<dbReference type="AlphaFoldDB" id="A0A918IYH2"/>
<dbReference type="Proteomes" id="UP000634668">
    <property type="component" value="Unassembled WGS sequence"/>
</dbReference>
<keyword evidence="1" id="KW-1133">Transmembrane helix</keyword>
<sequence>MEKRYRAYIWRFFKDYFTFPKVALTVFLIALCYTLLRLLSPEIGIGVVYGVYFMSLLFMFYKTFKFRKQQRSKEKRWMLEDLIFQQLEYSNIAFIPIYIISWPIRSTSLQSEWLSLLISVGLPCLGLFLHVVTNIIPQKAEELLEETYPEYRIV</sequence>
<gene>
    <name evidence="2" type="ORF">GCM10007383_23890</name>
</gene>
<comment type="caution">
    <text evidence="2">The sequence shown here is derived from an EMBL/GenBank/DDBJ whole genome shotgun (WGS) entry which is preliminary data.</text>
</comment>
<dbReference type="RefSeq" id="WP_051315602.1">
    <property type="nucleotide sequence ID" value="NZ_BMWP01000016.1"/>
</dbReference>
<protein>
    <submittedName>
        <fullName evidence="2">Uncharacterized protein</fullName>
    </submittedName>
</protein>
<feature type="transmembrane region" description="Helical" evidence="1">
    <location>
        <begin position="113"/>
        <end position="132"/>
    </location>
</feature>
<feature type="transmembrane region" description="Helical" evidence="1">
    <location>
        <begin position="82"/>
        <end position="101"/>
    </location>
</feature>
<evidence type="ECO:0000313" key="2">
    <source>
        <dbReference type="EMBL" id="GGW38397.1"/>
    </source>
</evidence>
<name>A0A918IYH2_9FLAO</name>
<evidence type="ECO:0000313" key="3">
    <source>
        <dbReference type="Proteomes" id="UP000634668"/>
    </source>
</evidence>
<keyword evidence="1" id="KW-0472">Membrane</keyword>
<keyword evidence="1" id="KW-0812">Transmembrane</keyword>